<proteinExistence type="predicted"/>
<gene>
    <name evidence="1" type="ORF">L3Q82_009380</name>
</gene>
<protein>
    <submittedName>
        <fullName evidence="1">Uncharacterized protein</fullName>
    </submittedName>
</protein>
<sequence length="824" mass="93229">MLGRAASRGKVRSLLSPCRRLSSGGTRHPPAEHTAPLPGSEPEQQPRRRRRSGKDPSGCSVLLFPGQGSQFVGMGRGLLKYPNVREMFSVAQKILGYDLLALCLEGPEEELMKTAHCQPAVFVTSLAAVERLNHVNPEAIETCVAAAGFSVGEFAALVFSGAMNYAEALYVVKVRAEAMQKASELVPSGMLSVIGKPQAQYRHACLQAREHCASLGIEKPVCSVANYLFPDGRVIAGHKEALDFLQQNSRRLQFMRTKPLPVSGAFHTELMESATEPLREVLRQVEVRRPEINVYSNVDGKRYMNESHIHRQLVKQLVSPVKWEQTLHEIYERTQGKKFPRTYEQRPLILLLSGNCHKYDWPRLLPADTDSRCVAAACISRVVSPSAYLLSLCSTPEGGTMAGKVKWVTDIEKSVLINNFEKREWIQVTESEDWNFYWMSIQTIRNVFSVDTGYRLSDDQMVNHFPNHYELTRKDLMIKNIKRYRKELEKEGSPLAEKDENGKYIYLDFVPVTFMLPADYNLFVEEFRKNPSSTWIMKPCGKAQGKGIFLINKLSQIKKWSRDSRTSTFVTASSGKEAYVISLYIDNPLLIGGKKFDLRLYVLVTTYRPLKCYMYKLGFCRFCTVKYTPSTSELDNMFVHLTNVAIQKHGDDYNHVHGGKWTVSNLRLYLESTRGKEVTNRLFDQIHWIVVQSLKAVAPVMNNDKHCFECYGYDIIIDDKLKPWLIEVNASPSLTSSTANDRILKYNLINDTLNIVTPNGDIPDCRWNRSPPREAMGNYQVLYDEEQALSESTERDLRSRSGQSLGSKGAKGSAGVRPAAATWK</sequence>
<reference evidence="1" key="1">
    <citation type="submission" date="2022-04" db="EMBL/GenBank/DDBJ databases">
        <title>Jade perch genome.</title>
        <authorList>
            <person name="Chao B."/>
        </authorList>
    </citation>
    <scope>NUCLEOTIDE SEQUENCE</scope>
    <source>
        <strain evidence="1">CB-2022</strain>
    </source>
</reference>
<accession>A0ACB8WG29</accession>
<evidence type="ECO:0000313" key="1">
    <source>
        <dbReference type="EMBL" id="KAI3366706.1"/>
    </source>
</evidence>
<organism evidence="1 2">
    <name type="scientific">Scortum barcoo</name>
    <name type="common">barcoo grunter</name>
    <dbReference type="NCBI Taxonomy" id="214431"/>
    <lineage>
        <taxon>Eukaryota</taxon>
        <taxon>Metazoa</taxon>
        <taxon>Chordata</taxon>
        <taxon>Craniata</taxon>
        <taxon>Vertebrata</taxon>
        <taxon>Euteleostomi</taxon>
        <taxon>Actinopterygii</taxon>
        <taxon>Neopterygii</taxon>
        <taxon>Teleostei</taxon>
        <taxon>Neoteleostei</taxon>
        <taxon>Acanthomorphata</taxon>
        <taxon>Eupercaria</taxon>
        <taxon>Centrarchiformes</taxon>
        <taxon>Terapontoidei</taxon>
        <taxon>Terapontidae</taxon>
        <taxon>Scortum</taxon>
    </lineage>
</organism>
<evidence type="ECO:0000313" key="2">
    <source>
        <dbReference type="Proteomes" id="UP000831701"/>
    </source>
</evidence>
<dbReference type="Proteomes" id="UP000831701">
    <property type="component" value="Chromosome 10"/>
</dbReference>
<name>A0ACB8WG29_9TELE</name>
<keyword evidence="2" id="KW-1185">Reference proteome</keyword>
<dbReference type="EMBL" id="CM041540">
    <property type="protein sequence ID" value="KAI3366706.1"/>
    <property type="molecule type" value="Genomic_DNA"/>
</dbReference>
<comment type="caution">
    <text evidence="1">The sequence shown here is derived from an EMBL/GenBank/DDBJ whole genome shotgun (WGS) entry which is preliminary data.</text>
</comment>